<dbReference type="EMBL" id="LR791825">
    <property type="protein sequence ID" value="CAB3267687.1"/>
    <property type="molecule type" value="mRNA"/>
</dbReference>
<evidence type="ECO:0000256" key="8">
    <source>
        <dbReference type="ARBA" id="ARBA00022803"/>
    </source>
</evidence>
<dbReference type="GO" id="GO:0001750">
    <property type="term" value="C:photoreceptor outer segment"/>
    <property type="evidence" value="ECO:0007669"/>
    <property type="project" value="UniProtKB-SubCell"/>
</dbReference>
<evidence type="ECO:0000256" key="3">
    <source>
        <dbReference type="ARBA" id="ARBA00004504"/>
    </source>
</evidence>
<dbReference type="FunFam" id="2.130.10.10:FF:000242">
    <property type="entry name" value="WD repeat domain 19, isoform CRA_a"/>
    <property type="match status" value="1"/>
</dbReference>
<dbReference type="InterPro" id="IPR011990">
    <property type="entry name" value="TPR-like_helical_dom_sf"/>
</dbReference>
<keyword evidence="4" id="KW-0963">Cytoplasm</keyword>
<dbReference type="InterPro" id="IPR015943">
    <property type="entry name" value="WD40/YVTN_repeat-like_dom_sf"/>
</dbReference>
<dbReference type="GO" id="GO:0031514">
    <property type="term" value="C:motile cilium"/>
    <property type="evidence" value="ECO:0007669"/>
    <property type="project" value="UniProtKB-SubCell"/>
</dbReference>
<evidence type="ECO:0000256" key="14">
    <source>
        <dbReference type="ARBA" id="ARBA00064891"/>
    </source>
</evidence>
<dbReference type="InterPro" id="IPR056168">
    <property type="entry name" value="TPR_IF140/IFT172/WDR19"/>
</dbReference>
<dbReference type="SMART" id="SM00320">
    <property type="entry name" value="WD40"/>
    <property type="match status" value="7"/>
</dbReference>
<organism evidence="21">
    <name type="scientific">Phallusia mammillata</name>
    <dbReference type="NCBI Taxonomy" id="59560"/>
    <lineage>
        <taxon>Eukaryota</taxon>
        <taxon>Metazoa</taxon>
        <taxon>Chordata</taxon>
        <taxon>Tunicata</taxon>
        <taxon>Ascidiacea</taxon>
        <taxon>Phlebobranchia</taxon>
        <taxon>Ascidiidae</taxon>
        <taxon>Phallusia</taxon>
    </lineage>
</organism>
<dbReference type="GO" id="GO:0030991">
    <property type="term" value="C:intraciliary transport particle A"/>
    <property type="evidence" value="ECO:0007669"/>
    <property type="project" value="UniProtKB-ARBA"/>
</dbReference>
<evidence type="ECO:0000313" key="21">
    <source>
        <dbReference type="EMBL" id="CAB3267687.1"/>
    </source>
</evidence>
<feature type="domain" description="WDR19 WD40 repeat" evidence="17">
    <location>
        <begin position="363"/>
        <end position="638"/>
    </location>
</feature>
<evidence type="ECO:0000256" key="16">
    <source>
        <dbReference type="ARBA" id="ARBA00075765"/>
    </source>
</evidence>
<dbReference type="FunFam" id="1.25.40.470:FF:000006">
    <property type="entry name" value="WD repeat-containing protein 19 isoform X1"/>
    <property type="match status" value="1"/>
</dbReference>
<keyword evidence="9" id="KW-0282">Flagellum</keyword>
<dbReference type="InterPro" id="IPR057855">
    <property type="entry name" value="Beta-prop_WDR19_1st"/>
</dbReference>
<dbReference type="InterPro" id="IPR001680">
    <property type="entry name" value="WD40_rpt"/>
</dbReference>
<keyword evidence="10" id="KW-0969">Cilium</keyword>
<dbReference type="Gene3D" id="2.130.10.10">
    <property type="entry name" value="YVTN repeat-like/Quinoprotein amine dehydrogenase"/>
    <property type="match status" value="2"/>
</dbReference>
<evidence type="ECO:0000256" key="1">
    <source>
        <dbReference type="ARBA" id="ARBA00004120"/>
    </source>
</evidence>
<protein>
    <recommendedName>
        <fullName evidence="15">WD repeat-containing protein 19</fullName>
    </recommendedName>
    <alternativeName>
        <fullName evidence="16">Intraflagellar transport 144 homolog</fullName>
    </alternativeName>
</protein>
<dbReference type="Pfam" id="PF24762">
    <property type="entry name" value="TPR_IF140-IFT172"/>
    <property type="match status" value="1"/>
</dbReference>
<dbReference type="GO" id="GO:0072657">
    <property type="term" value="P:protein localization to membrane"/>
    <property type="evidence" value="ECO:0007669"/>
    <property type="project" value="UniProtKB-ARBA"/>
</dbReference>
<evidence type="ECO:0000256" key="13">
    <source>
        <dbReference type="ARBA" id="ARBA00053638"/>
    </source>
</evidence>
<comment type="function">
    <text evidence="13">As component of the IFT complex A (IFT-A), a complex required for retrograde ciliary transport and entry into cilia of G protein-coupled receptors (GPCRs), it is involved in cilia function and/or assembly. Essential for functional IFT-A assembly and ciliary entry of GPCRs. Associates with the BBSome complex to mediate ciliary transport.</text>
</comment>
<evidence type="ECO:0000256" key="9">
    <source>
        <dbReference type="ARBA" id="ARBA00022846"/>
    </source>
</evidence>
<gene>
    <name evidence="21" type="primary">Wdr19</name>
</gene>
<evidence type="ECO:0000256" key="6">
    <source>
        <dbReference type="ARBA" id="ARBA00022737"/>
    </source>
</evidence>
<comment type="subcellular location">
    <subcellularLocation>
        <location evidence="2">Cell projection</location>
        <location evidence="2">Cilium</location>
        <location evidence="2">Flagellum</location>
    </subcellularLocation>
    <subcellularLocation>
        <location evidence="3">Cell projection</location>
        <location evidence="3">Cilium</location>
        <location evidence="3">Photoreceptor outer segment</location>
    </subcellularLocation>
    <subcellularLocation>
        <location evidence="1">Cytoplasm</location>
        <location evidence="1">Cytoskeleton</location>
        <location evidence="1">Cilium basal body</location>
    </subcellularLocation>
</comment>
<dbReference type="InterPro" id="IPR039468">
    <property type="entry name" value="WDR19_WD40_rpt"/>
</dbReference>
<dbReference type="InterPro" id="IPR056170">
    <property type="entry name" value="Znf_IFT121-like"/>
</dbReference>
<feature type="domain" description="IFT121-like zinc finger" evidence="18">
    <location>
        <begin position="1282"/>
        <end position="1327"/>
    </location>
</feature>
<accession>A0A6F9DW56</accession>
<keyword evidence="7" id="KW-0970">Cilium biogenesis/degradation</keyword>
<evidence type="ECO:0000259" key="20">
    <source>
        <dbReference type="Pfam" id="PF24762"/>
    </source>
</evidence>
<dbReference type="InterPro" id="IPR036322">
    <property type="entry name" value="WD40_repeat_dom_sf"/>
</dbReference>
<evidence type="ECO:0000256" key="2">
    <source>
        <dbReference type="ARBA" id="ARBA00004230"/>
    </source>
</evidence>
<keyword evidence="8" id="KW-0802">TPR repeat</keyword>
<dbReference type="FunFam" id="1.25.40.470:FF:000009">
    <property type="entry name" value="WD repeat-containing protein 19 isoform X1"/>
    <property type="match status" value="1"/>
</dbReference>
<dbReference type="SUPFAM" id="SSF50978">
    <property type="entry name" value="WD40 repeat-like"/>
    <property type="match status" value="2"/>
</dbReference>
<keyword evidence="11" id="KW-0206">Cytoskeleton</keyword>
<evidence type="ECO:0000256" key="12">
    <source>
        <dbReference type="ARBA" id="ARBA00023273"/>
    </source>
</evidence>
<evidence type="ECO:0000259" key="18">
    <source>
        <dbReference type="Pfam" id="PF23145"/>
    </source>
</evidence>
<dbReference type="Pfam" id="PF23389">
    <property type="entry name" value="Beta-prop_WDR19_1st"/>
    <property type="match status" value="1"/>
</dbReference>
<evidence type="ECO:0000256" key="7">
    <source>
        <dbReference type="ARBA" id="ARBA00022794"/>
    </source>
</evidence>
<evidence type="ECO:0000256" key="15">
    <source>
        <dbReference type="ARBA" id="ARBA00070579"/>
    </source>
</evidence>
<evidence type="ECO:0000256" key="4">
    <source>
        <dbReference type="ARBA" id="ARBA00022490"/>
    </source>
</evidence>
<proteinExistence type="evidence at transcript level"/>
<dbReference type="Pfam" id="PF23146">
    <property type="entry name" value="Zf_IFT144_1st"/>
    <property type="match status" value="1"/>
</dbReference>
<comment type="subunit">
    <text evidence="14">Component of the IFT complex A (IFT-A) complex. IFT-A complex is divided into a core subcomplex composed of IFT122:IFT140:WDR19 which is associated with TULP3 and a peripheral subcomplex composed of IFT43:WDR35:TTC21B. Interacts (via C-terminal region) with IFT122 (via C-terminal region). Interacts with BBS1. Interacts with TTC25.</text>
</comment>
<dbReference type="GO" id="GO:0060271">
    <property type="term" value="P:cilium assembly"/>
    <property type="evidence" value="ECO:0007669"/>
    <property type="project" value="TreeGrafter"/>
</dbReference>
<dbReference type="InterPro" id="IPR040379">
    <property type="entry name" value="WDR19/dyf-2"/>
</dbReference>
<evidence type="ECO:0000256" key="10">
    <source>
        <dbReference type="ARBA" id="ARBA00023069"/>
    </source>
</evidence>
<evidence type="ECO:0000259" key="19">
    <source>
        <dbReference type="Pfam" id="PF23389"/>
    </source>
</evidence>
<keyword evidence="5" id="KW-0853">WD repeat</keyword>
<dbReference type="SUPFAM" id="SSF48452">
    <property type="entry name" value="TPR-like"/>
    <property type="match status" value="1"/>
</dbReference>
<sequence length="1348" mass="151356">MKRMFSLKDRVHGSDAPITFQWQNILGNYLATAGQNHTVKIWDRHGQLEEEIHLSGVSTGLEWDKDGDVLCAICEKSNMLYMWDANQKKVIKIDSGAKDGLTFLCWSKTTLLLAIGTSKGNLILYDHKVGRKVSILGKHNRKIISGVWSMQNKLALSGADNSVTISDTTGKTIHQFSVRDLPTRIRFSEMKRGGGKNESGDNTVSAIVGKKTLFLYKLIDVDNVIELAFQPNYGKIEAYEWYGNGYIMIGFSNGYIIAISTFAKEIGQELFQLRDHHDYLSSIAISTSLNYAASCGDTSVRIHDLHDVTEVSAIISLEDEPKGLRSIDWTSDGQLLAVSSNRGNLHCYLTKLPILGDSYGTKLAYLTSLLEVTVVNQIEEEPATAVSIDIEPTFVACGPYHIAVGMNNRAWFYFLSDKAESLKTCDKEYLETIRSMRLNSDYAAVLIGGKVQLHLIDQRIHSGIEERETKLFPEREDMGRAMCCALTNDFLIYGTDTGSLYFFYIEDWSQVNVFRHSVGIRSIYPDSCGGHVAFVDEKGDGFIYNPVNDSTFEIPSIPSNSRGLLWEHNVYDKGVFVAFDDANINTYIFNRESTQGSHVALIGTTHLPLNQKPLLLYNGSLTLQIASGKTTSMLLDTHSFISVPDGRDEMQVDRKKLEQAIALRRWREAWVICEALSAESNWYRLGAAALHALEVDLAVRVYRSLRDAGMVLALEKLRDVEDSNLLAGTLASYIGEFDLAQDLLLSSSQPLAALEMRRDLMHWDTALQLANTLDPDQIPFIAKEYAQQLEFTGNYTAALSHFEKGVMRKPDYKEHDEACAAGVARTSIRLGDIRRGVQLALQHPSRQLKKECGAILEGMRQFQESASLFEKGEYIDKAAAVYIKCKNWQKVGSLLPKITSLKIFLQYAKAKEADGKFTEAADAYHSARDYDSEVRIYLDHLRDPERAVHIVKEQGSIEGAKMVAKFFIKHGDYGSAIQFLVLSKCNDEAFQMAQQHGQMEIYADIIGDDATPEDFRSIAVHFENDKNHLLAGKFYAKCGEYPKALRHFLKCSSSDSNEALLMAIEAVASAKDSKLTRQLIDFLMGEADGVPKDANFLFKLYMALGQFGDAAHTAVIISKEEQNNGNYRVAHKLLFSMLRELKNRNIKVPAEMENNLLILHSYILVKDHVKRGNHLIAARMLIRVAENISKFPQHIVPILTTTVIECRRANLMRSSFSYAAMLMRPEYRNKIDPKYKKKIEDIVRKTGGNQEEEDERTTPCPYCGSELAETDLICPGCRNTLPYCVATGRHVTRDNLTNCPRCQFPAISSELQRYLDVEPSCPMCAERVSSDELIRIRNPEKIFGDIGA</sequence>
<dbReference type="PANTHER" id="PTHR14920:SF0">
    <property type="entry name" value="WD REPEAT DOMAIN 19"/>
    <property type="match status" value="1"/>
</dbReference>
<keyword evidence="12" id="KW-0966">Cell projection</keyword>
<feature type="domain" description="IF140/IFT172/WDR19 TPR" evidence="20">
    <location>
        <begin position="888"/>
        <end position="1086"/>
    </location>
</feature>
<feature type="domain" description="WDR19 first beta-propeller" evidence="19">
    <location>
        <begin position="19"/>
        <end position="343"/>
    </location>
</feature>
<dbReference type="Gene3D" id="1.25.40.470">
    <property type="match status" value="2"/>
</dbReference>
<keyword evidence="6" id="KW-0677">Repeat</keyword>
<evidence type="ECO:0000256" key="11">
    <source>
        <dbReference type="ARBA" id="ARBA00023212"/>
    </source>
</evidence>
<dbReference type="Pfam" id="PF23145">
    <property type="entry name" value="Zf_2nd_IFT121"/>
    <property type="match status" value="1"/>
</dbReference>
<evidence type="ECO:0000259" key="17">
    <source>
        <dbReference type="Pfam" id="PF15911"/>
    </source>
</evidence>
<name>A0A6F9DW56_9ASCI</name>
<reference evidence="21" key="1">
    <citation type="submission" date="2020-04" db="EMBL/GenBank/DDBJ databases">
        <authorList>
            <person name="Neveu A P."/>
        </authorList>
    </citation>
    <scope>NUCLEOTIDE SEQUENCE</scope>
    <source>
        <tissue evidence="21">Whole embryo</tissue>
    </source>
</reference>
<evidence type="ECO:0000256" key="5">
    <source>
        <dbReference type="ARBA" id="ARBA00022574"/>
    </source>
</evidence>
<dbReference type="GO" id="GO:0035721">
    <property type="term" value="P:intraciliary retrograde transport"/>
    <property type="evidence" value="ECO:0007669"/>
    <property type="project" value="InterPro"/>
</dbReference>
<dbReference type="Pfam" id="PF15911">
    <property type="entry name" value="Beta-prop_WDR19_2nd"/>
    <property type="match status" value="1"/>
</dbReference>
<dbReference type="PANTHER" id="PTHR14920">
    <property type="entry name" value="OSMOTIC AVOIDANCE ABNORMAL PROTEIN 1/WD REPEAT MEMBRANE PROTEIN"/>
    <property type="match status" value="1"/>
</dbReference>